<name>A0A0L8HK41_OCTBM</name>
<protein>
    <submittedName>
        <fullName evidence="1">Uncharacterized protein</fullName>
    </submittedName>
</protein>
<sequence>MCACACVISSNRGVEREKKGVEKPSGKHKDEPHGARVCFCLCGKEKLGRIGGVT</sequence>
<organism evidence="1">
    <name type="scientific">Octopus bimaculoides</name>
    <name type="common">California two-spotted octopus</name>
    <dbReference type="NCBI Taxonomy" id="37653"/>
    <lineage>
        <taxon>Eukaryota</taxon>
        <taxon>Metazoa</taxon>
        <taxon>Spiralia</taxon>
        <taxon>Lophotrochozoa</taxon>
        <taxon>Mollusca</taxon>
        <taxon>Cephalopoda</taxon>
        <taxon>Coleoidea</taxon>
        <taxon>Octopodiformes</taxon>
        <taxon>Octopoda</taxon>
        <taxon>Incirrata</taxon>
        <taxon>Octopodidae</taxon>
        <taxon>Octopus</taxon>
    </lineage>
</organism>
<dbReference type="EMBL" id="KQ418039">
    <property type="protein sequence ID" value="KOF89125.1"/>
    <property type="molecule type" value="Genomic_DNA"/>
</dbReference>
<proteinExistence type="predicted"/>
<gene>
    <name evidence="1" type="ORF">OCBIM_22013613mg</name>
</gene>
<dbReference type="AlphaFoldDB" id="A0A0L8HK41"/>
<evidence type="ECO:0000313" key="1">
    <source>
        <dbReference type="EMBL" id="KOF89125.1"/>
    </source>
</evidence>
<accession>A0A0L8HK41</accession>
<reference evidence="1" key="1">
    <citation type="submission" date="2015-07" db="EMBL/GenBank/DDBJ databases">
        <title>MeaNS - Measles Nucleotide Surveillance Program.</title>
        <authorList>
            <person name="Tran T."/>
            <person name="Druce J."/>
        </authorList>
    </citation>
    <scope>NUCLEOTIDE SEQUENCE</scope>
    <source>
        <strain evidence="1">UCB-OBI-ISO-001</strain>
        <tissue evidence="1">Gonad</tissue>
    </source>
</reference>